<dbReference type="RefSeq" id="WP_185138351.1">
    <property type="nucleotide sequence ID" value="NZ_JACJVR010000090.1"/>
</dbReference>
<comment type="caution">
    <text evidence="1">The sequence shown here is derived from an EMBL/GenBank/DDBJ whole genome shotgun (WGS) entry which is preliminary data.</text>
</comment>
<dbReference type="AlphaFoldDB" id="A0A841U8N8"/>
<accession>A0A841U8N8</accession>
<evidence type="ECO:0000313" key="2">
    <source>
        <dbReference type="Proteomes" id="UP000553776"/>
    </source>
</evidence>
<dbReference type="EMBL" id="JACJVR010000090">
    <property type="protein sequence ID" value="MBB6694381.1"/>
    <property type="molecule type" value="Genomic_DNA"/>
</dbReference>
<reference evidence="1 2" key="1">
    <citation type="submission" date="2020-08" db="EMBL/GenBank/DDBJ databases">
        <title>Cohnella phylogeny.</title>
        <authorList>
            <person name="Dunlap C."/>
        </authorList>
    </citation>
    <scope>NUCLEOTIDE SEQUENCE [LARGE SCALE GENOMIC DNA]</scope>
    <source>
        <strain evidence="1 2">DSM 25239</strain>
    </source>
</reference>
<keyword evidence="2" id="KW-1185">Reference proteome</keyword>
<gene>
    <name evidence="1" type="ORF">H7B90_23575</name>
</gene>
<dbReference type="Proteomes" id="UP000553776">
    <property type="component" value="Unassembled WGS sequence"/>
</dbReference>
<proteinExistence type="predicted"/>
<protein>
    <submittedName>
        <fullName evidence="1">Uncharacterized protein</fullName>
    </submittedName>
</protein>
<organism evidence="1 2">
    <name type="scientific">Cohnella xylanilytica</name>
    <dbReference type="NCBI Taxonomy" id="557555"/>
    <lineage>
        <taxon>Bacteria</taxon>
        <taxon>Bacillati</taxon>
        <taxon>Bacillota</taxon>
        <taxon>Bacilli</taxon>
        <taxon>Bacillales</taxon>
        <taxon>Paenibacillaceae</taxon>
        <taxon>Cohnella</taxon>
    </lineage>
</organism>
<name>A0A841U8N8_9BACL</name>
<evidence type="ECO:0000313" key="1">
    <source>
        <dbReference type="EMBL" id="MBB6694381.1"/>
    </source>
</evidence>
<sequence length="57" mass="6720">MDHFNGITPEERWKNDILNELRAIRQHLERNAQAVETVEEIEIKPVQRRGRRKGAAV</sequence>